<proteinExistence type="predicted"/>
<keyword evidence="1" id="KW-1133">Transmembrane helix</keyword>
<feature type="transmembrane region" description="Helical" evidence="1">
    <location>
        <begin position="26"/>
        <end position="47"/>
    </location>
</feature>
<evidence type="ECO:0000256" key="1">
    <source>
        <dbReference type="SAM" id="Phobius"/>
    </source>
</evidence>
<comment type="caution">
    <text evidence="2">The sequence shown here is derived from an EMBL/GenBank/DDBJ whole genome shotgun (WGS) entry which is preliminary data.</text>
</comment>
<organism evidence="2 3">
    <name type="scientific">Polyplax serrata</name>
    <name type="common">Common mouse louse</name>
    <dbReference type="NCBI Taxonomy" id="468196"/>
    <lineage>
        <taxon>Eukaryota</taxon>
        <taxon>Metazoa</taxon>
        <taxon>Ecdysozoa</taxon>
        <taxon>Arthropoda</taxon>
        <taxon>Hexapoda</taxon>
        <taxon>Insecta</taxon>
        <taxon>Pterygota</taxon>
        <taxon>Neoptera</taxon>
        <taxon>Paraneoptera</taxon>
        <taxon>Psocodea</taxon>
        <taxon>Troctomorpha</taxon>
        <taxon>Phthiraptera</taxon>
        <taxon>Anoplura</taxon>
        <taxon>Polyplacidae</taxon>
        <taxon>Polyplax</taxon>
    </lineage>
</organism>
<protein>
    <submittedName>
        <fullName evidence="2">Uncharacterized protein</fullName>
    </submittedName>
</protein>
<gene>
    <name evidence="2" type="ORF">RUM43_013139</name>
</gene>
<accession>A0AAN8NJY0</accession>
<keyword evidence="1" id="KW-0472">Membrane</keyword>
<reference evidence="2 3" key="1">
    <citation type="submission" date="2023-10" db="EMBL/GenBank/DDBJ databases">
        <title>Genomes of two closely related lineages of the louse Polyplax serrata with different host specificities.</title>
        <authorList>
            <person name="Martinu J."/>
            <person name="Tarabai H."/>
            <person name="Stefka J."/>
            <person name="Hypsa V."/>
        </authorList>
    </citation>
    <scope>NUCLEOTIDE SEQUENCE [LARGE SCALE GENOMIC DNA]</scope>
    <source>
        <strain evidence="2">HR10_N</strain>
    </source>
</reference>
<dbReference type="EMBL" id="JAWJWE010000041">
    <property type="protein sequence ID" value="KAK6618748.1"/>
    <property type="molecule type" value="Genomic_DNA"/>
</dbReference>
<sequence>MSELVIESVGKRGVMLKLVRLQSLSTWFHILNFATLAIISLILLKIFRGFSLLRRVLFPSREIDDNPTILYIKRRALRILDNLPAAKPKAPQGLVGEVLCISQLFTLDYSRNT</sequence>
<name>A0AAN8NJY0_POLSC</name>
<evidence type="ECO:0000313" key="3">
    <source>
        <dbReference type="Proteomes" id="UP001372834"/>
    </source>
</evidence>
<dbReference type="Proteomes" id="UP001372834">
    <property type="component" value="Unassembled WGS sequence"/>
</dbReference>
<keyword evidence="1" id="KW-0812">Transmembrane</keyword>
<dbReference type="AlphaFoldDB" id="A0AAN8NJY0"/>
<evidence type="ECO:0000313" key="2">
    <source>
        <dbReference type="EMBL" id="KAK6618748.1"/>
    </source>
</evidence>